<comment type="caution">
    <text evidence="1">The sequence shown here is derived from an EMBL/GenBank/DDBJ whole genome shotgun (WGS) entry which is preliminary data.</text>
</comment>
<feature type="non-terminal residue" evidence="1">
    <location>
        <position position="42"/>
    </location>
</feature>
<dbReference type="EMBL" id="LAZR01005483">
    <property type="protein sequence ID" value="KKM99564.1"/>
    <property type="molecule type" value="Genomic_DNA"/>
</dbReference>
<organism evidence="1">
    <name type="scientific">marine sediment metagenome</name>
    <dbReference type="NCBI Taxonomy" id="412755"/>
    <lineage>
        <taxon>unclassified sequences</taxon>
        <taxon>metagenomes</taxon>
        <taxon>ecological metagenomes</taxon>
    </lineage>
</organism>
<reference evidence="1" key="1">
    <citation type="journal article" date="2015" name="Nature">
        <title>Complex archaea that bridge the gap between prokaryotes and eukaryotes.</title>
        <authorList>
            <person name="Spang A."/>
            <person name="Saw J.H."/>
            <person name="Jorgensen S.L."/>
            <person name="Zaremba-Niedzwiedzka K."/>
            <person name="Martijn J."/>
            <person name="Lind A.E."/>
            <person name="van Eijk R."/>
            <person name="Schleper C."/>
            <person name="Guy L."/>
            <person name="Ettema T.J."/>
        </authorList>
    </citation>
    <scope>NUCLEOTIDE SEQUENCE</scope>
</reference>
<evidence type="ECO:0000313" key="1">
    <source>
        <dbReference type="EMBL" id="KKM99564.1"/>
    </source>
</evidence>
<proteinExistence type="predicted"/>
<dbReference type="AlphaFoldDB" id="A0A0F9LWM8"/>
<gene>
    <name evidence="1" type="ORF">LCGC14_1146700</name>
</gene>
<accession>A0A0F9LWM8</accession>
<name>A0A0F9LWM8_9ZZZZ</name>
<sequence>MADIFMTSFKESRRLGDRWECYSVARWMPRNLNYRELPQLAA</sequence>
<protein>
    <submittedName>
        <fullName evidence="1">Uncharacterized protein</fullName>
    </submittedName>
</protein>